<dbReference type="AlphaFoldDB" id="A0A2D2D6Q2"/>
<dbReference type="Proteomes" id="UP000230709">
    <property type="component" value="Plasmid pOB3b1"/>
</dbReference>
<dbReference type="Pfam" id="PF04542">
    <property type="entry name" value="Sigma70_r2"/>
    <property type="match status" value="1"/>
</dbReference>
<dbReference type="SUPFAM" id="SSF88659">
    <property type="entry name" value="Sigma3 and sigma4 domains of RNA polymerase sigma factors"/>
    <property type="match status" value="1"/>
</dbReference>
<feature type="domain" description="RNA polymerase sigma factor 70 region 4 type 2" evidence="6">
    <location>
        <begin position="107"/>
        <end position="157"/>
    </location>
</feature>
<evidence type="ECO:0000256" key="2">
    <source>
        <dbReference type="ARBA" id="ARBA00023015"/>
    </source>
</evidence>
<organism evidence="7 8">
    <name type="scientific">Methylosinus trichosporium (strain ATCC 35070 / NCIMB 11131 / UNIQEM 75 / OB3b)</name>
    <dbReference type="NCBI Taxonomy" id="595536"/>
    <lineage>
        <taxon>Bacteria</taxon>
        <taxon>Pseudomonadati</taxon>
        <taxon>Pseudomonadota</taxon>
        <taxon>Alphaproteobacteria</taxon>
        <taxon>Hyphomicrobiales</taxon>
        <taxon>Methylocystaceae</taxon>
        <taxon>Methylosinus</taxon>
    </lineage>
</organism>
<evidence type="ECO:0000259" key="5">
    <source>
        <dbReference type="Pfam" id="PF04542"/>
    </source>
</evidence>
<reference evidence="8" key="1">
    <citation type="submission" date="2017-10" db="EMBL/GenBank/DDBJ databases">
        <title>Completed PacBio SMRT sequence of Methylosinus trichosporium OB3b reveals presence of a third large plasmid.</title>
        <authorList>
            <person name="Charles T.C."/>
            <person name="Lynch M.D.J."/>
            <person name="Heil J.R."/>
            <person name="Cheng J."/>
        </authorList>
    </citation>
    <scope>NUCLEOTIDE SEQUENCE [LARGE SCALE GENOMIC DNA]</scope>
    <source>
        <strain evidence="8">OB3b</strain>
        <plasmid evidence="8">pob3b1</plasmid>
    </source>
</reference>
<feature type="domain" description="RNA polymerase sigma-70 region 2" evidence="5">
    <location>
        <begin position="8"/>
        <end position="73"/>
    </location>
</feature>
<comment type="similarity">
    <text evidence="1">Belongs to the sigma-70 factor family. ECF subfamily.</text>
</comment>
<dbReference type="Gene3D" id="1.10.1740.10">
    <property type="match status" value="1"/>
</dbReference>
<geneLocation type="plasmid" evidence="8">
    <name>pob3b1</name>
</geneLocation>
<gene>
    <name evidence="7" type="ORF">CQW49_21835</name>
</gene>
<dbReference type="GO" id="GO:0006352">
    <property type="term" value="P:DNA-templated transcription initiation"/>
    <property type="evidence" value="ECO:0007669"/>
    <property type="project" value="InterPro"/>
</dbReference>
<dbReference type="GO" id="GO:0003677">
    <property type="term" value="F:DNA binding"/>
    <property type="evidence" value="ECO:0007669"/>
    <property type="project" value="InterPro"/>
</dbReference>
<evidence type="ECO:0000313" key="8">
    <source>
        <dbReference type="Proteomes" id="UP000230709"/>
    </source>
</evidence>
<keyword evidence="8" id="KW-1185">Reference proteome</keyword>
<dbReference type="InterPro" id="IPR013325">
    <property type="entry name" value="RNA_pol_sigma_r2"/>
</dbReference>
<keyword evidence="2" id="KW-0805">Transcription regulation</keyword>
<dbReference type="KEGG" id="mtw:CQW49_21835"/>
<dbReference type="Gene3D" id="1.10.10.10">
    <property type="entry name" value="Winged helix-like DNA-binding domain superfamily/Winged helix DNA-binding domain"/>
    <property type="match status" value="1"/>
</dbReference>
<dbReference type="InterPro" id="IPR007627">
    <property type="entry name" value="RNA_pol_sigma70_r2"/>
</dbReference>
<keyword evidence="3" id="KW-0731">Sigma factor</keyword>
<keyword evidence="4" id="KW-0804">Transcription</keyword>
<keyword evidence="7" id="KW-0614">Plasmid</keyword>
<dbReference type="InterPro" id="IPR014284">
    <property type="entry name" value="RNA_pol_sigma-70_dom"/>
</dbReference>
<accession>A0A2D2D6Q2</accession>
<dbReference type="NCBIfam" id="TIGR02937">
    <property type="entry name" value="sigma70-ECF"/>
    <property type="match status" value="1"/>
</dbReference>
<evidence type="ECO:0000313" key="7">
    <source>
        <dbReference type="EMBL" id="ATQ70632.1"/>
    </source>
</evidence>
<evidence type="ECO:0000259" key="6">
    <source>
        <dbReference type="Pfam" id="PF08281"/>
    </source>
</evidence>
<dbReference type="EMBL" id="CP023738">
    <property type="protein sequence ID" value="ATQ70632.1"/>
    <property type="molecule type" value="Genomic_DNA"/>
</dbReference>
<dbReference type="PANTHER" id="PTHR43133">
    <property type="entry name" value="RNA POLYMERASE ECF-TYPE SIGMA FACTO"/>
    <property type="match status" value="1"/>
</dbReference>
<evidence type="ECO:0000256" key="3">
    <source>
        <dbReference type="ARBA" id="ARBA00023082"/>
    </source>
</evidence>
<protein>
    <submittedName>
        <fullName evidence="7">RNA polymerase sigma factor</fullName>
    </submittedName>
</protein>
<dbReference type="Pfam" id="PF08281">
    <property type="entry name" value="Sigma70_r4_2"/>
    <property type="match status" value="1"/>
</dbReference>
<name>A0A2D2D6Q2_METT3</name>
<proteinExistence type="inferred from homology"/>
<sequence>MAFDVQDLFRRHSEELRRFLRRRGASPDSAADLTQEAFLRLLSLGPNAPIANPQAYLFRTAGNLSIDHARRRRALRFVDDGEEALGRLADDAPSPERVVLSRQELAILQEALSRTPETPRNVFLARLEGKTFEEIGRSLNIPPQTAFSQMARVMMRLKAALDRARV</sequence>
<dbReference type="RefSeq" id="WP_003613814.1">
    <property type="nucleotide sequence ID" value="NZ_ADVE02000002.1"/>
</dbReference>
<dbReference type="InterPro" id="IPR039425">
    <property type="entry name" value="RNA_pol_sigma-70-like"/>
</dbReference>
<dbReference type="InterPro" id="IPR036388">
    <property type="entry name" value="WH-like_DNA-bd_sf"/>
</dbReference>
<evidence type="ECO:0000256" key="4">
    <source>
        <dbReference type="ARBA" id="ARBA00023163"/>
    </source>
</evidence>
<dbReference type="STRING" id="595536.GCA_000178815_00145"/>
<evidence type="ECO:0000256" key="1">
    <source>
        <dbReference type="ARBA" id="ARBA00010641"/>
    </source>
</evidence>
<dbReference type="GO" id="GO:0016987">
    <property type="term" value="F:sigma factor activity"/>
    <property type="evidence" value="ECO:0007669"/>
    <property type="project" value="UniProtKB-KW"/>
</dbReference>
<dbReference type="PANTHER" id="PTHR43133:SF63">
    <property type="entry name" value="RNA POLYMERASE SIGMA FACTOR FECI-RELATED"/>
    <property type="match status" value="1"/>
</dbReference>
<dbReference type="SUPFAM" id="SSF88946">
    <property type="entry name" value="Sigma2 domain of RNA polymerase sigma factors"/>
    <property type="match status" value="1"/>
</dbReference>
<dbReference type="InterPro" id="IPR013249">
    <property type="entry name" value="RNA_pol_sigma70_r4_t2"/>
</dbReference>
<dbReference type="InterPro" id="IPR013324">
    <property type="entry name" value="RNA_pol_sigma_r3/r4-like"/>
</dbReference>